<protein>
    <recommendedName>
        <fullName evidence="2">Kinesin motor domain-containing protein</fullName>
    </recommendedName>
</protein>
<name>A6XN21_PRUPE</name>
<accession>A6XN21</accession>
<evidence type="ECO:0008006" key="2">
    <source>
        <dbReference type="Google" id="ProtNLM"/>
    </source>
</evidence>
<dbReference type="AlphaFoldDB" id="A6XN21"/>
<sequence length="56" mass="6150">MDSSECVRVAVNIRPLITSELLIGCTDCISVVPGEPQVTSFLSNQFHGCFFLLYQA</sequence>
<organism evidence="1">
    <name type="scientific">Prunus persica</name>
    <name type="common">Peach</name>
    <name type="synonym">Amygdalus persica</name>
    <dbReference type="NCBI Taxonomy" id="3760"/>
    <lineage>
        <taxon>Eukaryota</taxon>
        <taxon>Viridiplantae</taxon>
        <taxon>Streptophyta</taxon>
        <taxon>Embryophyta</taxon>
        <taxon>Tracheophyta</taxon>
        <taxon>Spermatophyta</taxon>
        <taxon>Magnoliopsida</taxon>
        <taxon>eudicotyledons</taxon>
        <taxon>Gunneridae</taxon>
        <taxon>Pentapetalae</taxon>
        <taxon>rosids</taxon>
        <taxon>fabids</taxon>
        <taxon>Rosales</taxon>
        <taxon>Rosaceae</taxon>
        <taxon>Amygdaloideae</taxon>
        <taxon>Amygdaleae</taxon>
        <taxon>Prunus</taxon>
    </lineage>
</organism>
<proteinExistence type="predicted"/>
<evidence type="ECO:0000313" key="1">
    <source>
        <dbReference type="EMBL" id="ABJ96382.1"/>
    </source>
</evidence>
<reference evidence="1" key="1">
    <citation type="journal article" date="2008" name="Tree Genet. Genomes">
        <title>Sequencing and annotation of the evergrowing locus in peach [ Prunus persica (L.) Batsch] reveals a cluster of six MADS-box transcription factors as candidate genes for regulation of terminal bud formation.</title>
        <authorList>
            <person name="Bielenberg D.G."/>
            <person name="Wang Y.E."/>
            <person name="Li Z."/>
            <person name="Zhebentyayeva T."/>
            <person name="Fan S."/>
            <person name="Reighard G.L."/>
            <person name="Scorza R."/>
            <person name="Abbott A.G."/>
        </authorList>
    </citation>
    <scope>NUCLEOTIDE SEQUENCE</scope>
</reference>
<dbReference type="EMBL" id="DQ863257">
    <property type="protein sequence ID" value="ABJ96382.1"/>
    <property type="molecule type" value="Genomic_DNA"/>
</dbReference>